<evidence type="ECO:0000313" key="2">
    <source>
        <dbReference type="EMBL" id="SDC80503.1"/>
    </source>
</evidence>
<organism evidence="2 3">
    <name type="scientific">Melghirimyces thermohalophilus</name>
    <dbReference type="NCBI Taxonomy" id="1236220"/>
    <lineage>
        <taxon>Bacteria</taxon>
        <taxon>Bacillati</taxon>
        <taxon>Bacillota</taxon>
        <taxon>Bacilli</taxon>
        <taxon>Bacillales</taxon>
        <taxon>Thermoactinomycetaceae</taxon>
        <taxon>Melghirimyces</taxon>
    </lineage>
</organism>
<sequence length="313" mass="35447">MAWAFVPSLGKLILGLFQLLLFGSELFMRETPPRLDQHGLLLILYLFLLLLDDRYIEPALGYLALKKVSKGGQLLGKVDDTITGGKVTDWTENISDPILKKRDDFVEWACGNRSSAATHQVQYASTGIMMAKGSPSAPTGDSKCLAEQILGKSDKKDDFPSKTQDTNTKSADSFYQGLKNSKTYKPVQYEGTTKVDGKVRDISRRVYQRKDINWNVIDPETGMTNLERAKDGRPPLGQDGKPLQLHHIIQKEAGPMVEIVEMTHRQYKKQLHGLVGKGQSFRNDPVLDKQYNNFRAKYWKWRAEQIQKEADKK</sequence>
<dbReference type="EMBL" id="FMZA01000017">
    <property type="protein sequence ID" value="SDC80503.1"/>
    <property type="molecule type" value="Genomic_DNA"/>
</dbReference>
<protein>
    <submittedName>
        <fullName evidence="2">A nuclease of the HNH/ENDO VII superfamily with conserved LHH</fullName>
    </submittedName>
</protein>
<feature type="domain" description="LHH" evidence="1">
    <location>
        <begin position="224"/>
        <end position="305"/>
    </location>
</feature>
<gene>
    <name evidence="2" type="ORF">SAMN04488112_11712</name>
</gene>
<dbReference type="RefSeq" id="WP_245662256.1">
    <property type="nucleotide sequence ID" value="NZ_FMZA01000017.1"/>
</dbReference>
<name>A0A1G6PK06_9BACL</name>
<dbReference type="InterPro" id="IPR026834">
    <property type="entry name" value="LHH"/>
</dbReference>
<dbReference type="AlphaFoldDB" id="A0A1G6PK06"/>
<evidence type="ECO:0000259" key="1">
    <source>
        <dbReference type="Pfam" id="PF14411"/>
    </source>
</evidence>
<reference evidence="2 3" key="1">
    <citation type="submission" date="2016-10" db="EMBL/GenBank/DDBJ databases">
        <authorList>
            <person name="de Groot N.N."/>
        </authorList>
    </citation>
    <scope>NUCLEOTIDE SEQUENCE [LARGE SCALE GENOMIC DNA]</scope>
    <source>
        <strain evidence="2 3">DSM 45514</strain>
    </source>
</reference>
<keyword evidence="3" id="KW-1185">Reference proteome</keyword>
<dbReference type="Proteomes" id="UP000199387">
    <property type="component" value="Unassembled WGS sequence"/>
</dbReference>
<accession>A0A1G6PK06</accession>
<proteinExistence type="predicted"/>
<evidence type="ECO:0000313" key="3">
    <source>
        <dbReference type="Proteomes" id="UP000199387"/>
    </source>
</evidence>
<dbReference type="Pfam" id="PF14411">
    <property type="entry name" value="LHH"/>
    <property type="match status" value="1"/>
</dbReference>
<dbReference type="STRING" id="1236220.SAMN04488112_11712"/>